<sequence length="181" mass="18376">MRVRNVLSAGLLVLLVPFSAAAAVIVPGNDPFAIGYPDAAPLAKCDEGGAAGDLCDDWEDSASPGDYTAAFTVSFLDAFTVDWSFDPGAVTGLGGAELLFPTRIAVKGAQAHKLYEIAAGTLSGQVGTAGLINNGGNRPAISHVSFYGAPAPIPLPAAGWLLLAGLAGMAGLRRARGARRI</sequence>
<name>A0A1G7IV71_9RHOB</name>
<keyword evidence="1" id="KW-0472">Membrane</keyword>
<keyword evidence="2" id="KW-0732">Signal</keyword>
<feature type="signal peptide" evidence="2">
    <location>
        <begin position="1"/>
        <end position="22"/>
    </location>
</feature>
<dbReference type="Proteomes" id="UP000198922">
    <property type="component" value="Unassembled WGS sequence"/>
</dbReference>
<dbReference type="InterPro" id="IPR022472">
    <property type="entry name" value="VPLPA-CTERM"/>
</dbReference>
<proteinExistence type="predicted"/>
<evidence type="ECO:0000256" key="2">
    <source>
        <dbReference type="SAM" id="SignalP"/>
    </source>
</evidence>
<dbReference type="NCBIfam" id="TIGR03370">
    <property type="entry name" value="VPLPA-CTERM"/>
    <property type="match status" value="1"/>
</dbReference>
<gene>
    <name evidence="3" type="ORF">SAMN04488567_3537</name>
</gene>
<reference evidence="4" key="1">
    <citation type="submission" date="2016-10" db="EMBL/GenBank/DDBJ databases">
        <authorList>
            <person name="Varghese N."/>
            <person name="Submissions S."/>
        </authorList>
    </citation>
    <scope>NUCLEOTIDE SEQUENCE [LARGE SCALE GENOMIC DNA]</scope>
    <source>
        <strain evidence="4">DSM 21424</strain>
    </source>
</reference>
<protein>
    <submittedName>
        <fullName evidence="3">VPLPA-CTERM protein sorting domain-containing protein</fullName>
    </submittedName>
</protein>
<keyword evidence="4" id="KW-1185">Reference proteome</keyword>
<accession>A0A1G7IV71</accession>
<dbReference type="RefSeq" id="WP_090114169.1">
    <property type="nucleotide sequence ID" value="NZ_FNAT01000008.1"/>
</dbReference>
<feature type="chain" id="PRO_5011655010" evidence="2">
    <location>
        <begin position="23"/>
        <end position="181"/>
    </location>
</feature>
<organism evidence="3 4">
    <name type="scientific">Limimaricola pyoseonensis</name>
    <dbReference type="NCBI Taxonomy" id="521013"/>
    <lineage>
        <taxon>Bacteria</taxon>
        <taxon>Pseudomonadati</taxon>
        <taxon>Pseudomonadota</taxon>
        <taxon>Alphaproteobacteria</taxon>
        <taxon>Rhodobacterales</taxon>
        <taxon>Paracoccaceae</taxon>
        <taxon>Limimaricola</taxon>
    </lineage>
</organism>
<dbReference type="EMBL" id="FNAT01000008">
    <property type="protein sequence ID" value="SDF16515.1"/>
    <property type="molecule type" value="Genomic_DNA"/>
</dbReference>
<evidence type="ECO:0000313" key="4">
    <source>
        <dbReference type="Proteomes" id="UP000198922"/>
    </source>
</evidence>
<evidence type="ECO:0000313" key="3">
    <source>
        <dbReference type="EMBL" id="SDF16515.1"/>
    </source>
</evidence>
<evidence type="ECO:0000256" key="1">
    <source>
        <dbReference type="SAM" id="Phobius"/>
    </source>
</evidence>
<keyword evidence="1" id="KW-0812">Transmembrane</keyword>
<dbReference type="STRING" id="521013.SAMN04488567_3537"/>
<dbReference type="AlphaFoldDB" id="A0A1G7IV71"/>
<feature type="transmembrane region" description="Helical" evidence="1">
    <location>
        <begin position="153"/>
        <end position="172"/>
    </location>
</feature>
<keyword evidence="1" id="KW-1133">Transmembrane helix</keyword>